<sequence length="421" mass="46341">MFAFLPPHRVLAGVIAVVLGASPLVAIRAEPLSFERAQQLAENTAPENLARLAQVESAQSSVGPADALPDPKLMLGIQDLPIQGSGRYSFNGDSMTERQIGLRQDVPNSDKRLARKQLALASVDVAEAERRASLLEVKRQTALAWLNVYYAELSVKNFDQLDHQVALLRSTTPSRIAAGTAQAGDLLQADQEALALADRRDELLQNIAMARAKLRRWIGADADQPLADGPPTWGPILPHTQHTLGRHPDLQAATARVSEANAELADAIAQKKPDWGVELVYGHRDRQFGGDMASLQFTFDLPLFSGSRQGPRINARQHAVEQREAEQEAMLREHKAELESGLAELERLKKALERSQQSSIPLAERRAELSLASYKAGKLPLNEVIAARRELIEARLRTITQQSQFNQLSASLYYAYVEGLK</sequence>
<keyword evidence="11" id="KW-1185">Reference proteome</keyword>
<keyword evidence="3" id="KW-1134">Transmembrane beta strand</keyword>
<dbReference type="RefSeq" id="WP_040063022.1">
    <property type="nucleotide sequence ID" value="NZ_JXDG01000003.1"/>
</dbReference>
<keyword evidence="5" id="KW-0472">Membrane</keyword>
<keyword evidence="8" id="KW-0449">Lipoprotein</keyword>
<accession>A0A0C2EI95</accession>
<dbReference type="OrthoDB" id="5607838at2"/>
<protein>
    <submittedName>
        <fullName evidence="10">Heavy metal RND efflux outer membrane protein, CzcC family</fullName>
    </submittedName>
</protein>
<dbReference type="PANTHER" id="PTHR30203">
    <property type="entry name" value="OUTER MEMBRANE CATION EFFLUX PROTEIN"/>
    <property type="match status" value="1"/>
</dbReference>
<organism evidence="10 11">
    <name type="scientific">Pseudomonas batumici</name>
    <dbReference type="NCBI Taxonomy" id="226910"/>
    <lineage>
        <taxon>Bacteria</taxon>
        <taxon>Pseudomonadati</taxon>
        <taxon>Pseudomonadota</taxon>
        <taxon>Gammaproteobacteria</taxon>
        <taxon>Pseudomonadales</taxon>
        <taxon>Pseudomonadaceae</taxon>
        <taxon>Pseudomonas</taxon>
    </lineage>
</organism>
<comment type="caution">
    <text evidence="10">The sequence shown here is derived from an EMBL/GenBank/DDBJ whole genome shotgun (WGS) entry which is preliminary data.</text>
</comment>
<gene>
    <name evidence="10" type="ORF">UCMB321_0121</name>
</gene>
<evidence type="ECO:0000313" key="10">
    <source>
        <dbReference type="EMBL" id="KIH85754.1"/>
    </source>
</evidence>
<dbReference type="EMBL" id="JXDG01000003">
    <property type="protein sequence ID" value="KIH85754.1"/>
    <property type="molecule type" value="Genomic_DNA"/>
</dbReference>
<evidence type="ECO:0000256" key="8">
    <source>
        <dbReference type="ARBA" id="ARBA00023288"/>
    </source>
</evidence>
<reference evidence="10 11" key="1">
    <citation type="submission" date="2015-01" db="EMBL/GenBank/DDBJ databases">
        <title>Complete genome of Pseudomonas batumici UCM B-321 producer of the batumin antibiotic with strong antistaphilococcal and potential anticancer activity.</title>
        <authorList>
            <person name="Klochko V.V."/>
            <person name="Zelena L.B."/>
            <person name="Elena K.A."/>
            <person name="Reva O.N."/>
        </authorList>
    </citation>
    <scope>NUCLEOTIDE SEQUENCE [LARGE SCALE GENOMIC DNA]</scope>
    <source>
        <strain evidence="10 11">UCM B-321</strain>
    </source>
</reference>
<keyword evidence="6" id="KW-0564">Palmitate</keyword>
<comment type="similarity">
    <text evidence="2">Belongs to the outer membrane factor (OMF) (TC 1.B.17) family.</text>
</comment>
<evidence type="ECO:0000256" key="1">
    <source>
        <dbReference type="ARBA" id="ARBA00004442"/>
    </source>
</evidence>
<evidence type="ECO:0000256" key="2">
    <source>
        <dbReference type="ARBA" id="ARBA00007613"/>
    </source>
</evidence>
<evidence type="ECO:0000256" key="6">
    <source>
        <dbReference type="ARBA" id="ARBA00023139"/>
    </source>
</evidence>
<keyword evidence="7" id="KW-0998">Cell outer membrane</keyword>
<keyword evidence="9" id="KW-0175">Coiled coil</keyword>
<dbReference type="AlphaFoldDB" id="A0A0C2EI95"/>
<dbReference type="PANTHER" id="PTHR30203:SF24">
    <property type="entry name" value="BLR4935 PROTEIN"/>
    <property type="match status" value="1"/>
</dbReference>
<dbReference type="GO" id="GO:0015562">
    <property type="term" value="F:efflux transmembrane transporter activity"/>
    <property type="evidence" value="ECO:0007669"/>
    <property type="project" value="InterPro"/>
</dbReference>
<dbReference type="GO" id="GO:0016020">
    <property type="term" value="C:membrane"/>
    <property type="evidence" value="ECO:0007669"/>
    <property type="project" value="UniProtKB-SubCell"/>
</dbReference>
<dbReference type="SUPFAM" id="SSF56954">
    <property type="entry name" value="Outer membrane efflux proteins (OEP)"/>
    <property type="match status" value="1"/>
</dbReference>
<evidence type="ECO:0000313" key="11">
    <source>
        <dbReference type="Proteomes" id="UP000031535"/>
    </source>
</evidence>
<evidence type="ECO:0000256" key="7">
    <source>
        <dbReference type="ARBA" id="ARBA00023237"/>
    </source>
</evidence>
<evidence type="ECO:0000256" key="3">
    <source>
        <dbReference type="ARBA" id="ARBA00022452"/>
    </source>
</evidence>
<dbReference type="PATRIC" id="fig|226910.6.peg.122"/>
<dbReference type="Pfam" id="PF02321">
    <property type="entry name" value="OEP"/>
    <property type="match status" value="1"/>
</dbReference>
<keyword evidence="4" id="KW-0812">Transmembrane</keyword>
<feature type="coiled-coil region" evidence="9">
    <location>
        <begin position="328"/>
        <end position="358"/>
    </location>
</feature>
<proteinExistence type="inferred from homology"/>
<name>A0A0C2EI95_9PSED</name>
<dbReference type="InterPro" id="IPR003423">
    <property type="entry name" value="OMP_efflux"/>
</dbReference>
<dbReference type="STRING" id="226910.UCMB321_0121"/>
<comment type="subcellular location">
    <subcellularLocation>
        <location evidence="1">Cell outer membrane</location>
    </subcellularLocation>
</comment>
<dbReference type="Proteomes" id="UP000031535">
    <property type="component" value="Unassembled WGS sequence"/>
</dbReference>
<evidence type="ECO:0000256" key="9">
    <source>
        <dbReference type="SAM" id="Coils"/>
    </source>
</evidence>
<evidence type="ECO:0000256" key="5">
    <source>
        <dbReference type="ARBA" id="ARBA00023136"/>
    </source>
</evidence>
<dbReference type="InterPro" id="IPR010131">
    <property type="entry name" value="MdtP/NodT-like"/>
</dbReference>
<dbReference type="Gene3D" id="1.20.1600.10">
    <property type="entry name" value="Outer membrane efflux proteins (OEP)"/>
    <property type="match status" value="1"/>
</dbReference>
<evidence type="ECO:0000256" key="4">
    <source>
        <dbReference type="ARBA" id="ARBA00022692"/>
    </source>
</evidence>